<accession>A0ABQ7W709</accession>
<evidence type="ECO:0000313" key="3">
    <source>
        <dbReference type="Proteomes" id="UP000826656"/>
    </source>
</evidence>
<keyword evidence="3" id="KW-1185">Reference proteome</keyword>
<dbReference type="Proteomes" id="UP000826656">
    <property type="component" value="Unassembled WGS sequence"/>
</dbReference>
<gene>
    <name evidence="2" type="ORF">KY290_007935</name>
</gene>
<comment type="caution">
    <text evidence="2">The sequence shown here is derived from an EMBL/GenBank/DDBJ whole genome shotgun (WGS) entry which is preliminary data.</text>
</comment>
<protein>
    <submittedName>
        <fullName evidence="2">Uncharacterized protein</fullName>
    </submittedName>
</protein>
<feature type="region of interest" description="Disordered" evidence="1">
    <location>
        <begin position="23"/>
        <end position="54"/>
    </location>
</feature>
<feature type="region of interest" description="Disordered" evidence="1">
    <location>
        <begin position="97"/>
        <end position="130"/>
    </location>
</feature>
<evidence type="ECO:0000256" key="1">
    <source>
        <dbReference type="SAM" id="MobiDB-lite"/>
    </source>
</evidence>
<proteinExistence type="predicted"/>
<reference evidence="2 3" key="1">
    <citation type="journal article" date="2021" name="bioRxiv">
        <title>Chromosome-scale and haplotype-resolved genome assembly of a tetraploid potato cultivar.</title>
        <authorList>
            <person name="Sun H."/>
            <person name="Jiao W.-B."/>
            <person name="Krause K."/>
            <person name="Campoy J.A."/>
            <person name="Goel M."/>
            <person name="Folz-Donahue K."/>
            <person name="Kukat C."/>
            <person name="Huettel B."/>
            <person name="Schneeberger K."/>
        </authorList>
    </citation>
    <scope>NUCLEOTIDE SEQUENCE [LARGE SCALE GENOMIC DNA]</scope>
    <source>
        <strain evidence="2">SolTubOtavaFocal</strain>
        <tissue evidence="2">Leaves</tissue>
    </source>
</reference>
<dbReference type="EMBL" id="JAIVGD010000003">
    <property type="protein sequence ID" value="KAH0776524.1"/>
    <property type="molecule type" value="Genomic_DNA"/>
</dbReference>
<evidence type="ECO:0000313" key="2">
    <source>
        <dbReference type="EMBL" id="KAH0776524.1"/>
    </source>
</evidence>
<organism evidence="2 3">
    <name type="scientific">Solanum tuberosum</name>
    <name type="common">Potato</name>
    <dbReference type="NCBI Taxonomy" id="4113"/>
    <lineage>
        <taxon>Eukaryota</taxon>
        <taxon>Viridiplantae</taxon>
        <taxon>Streptophyta</taxon>
        <taxon>Embryophyta</taxon>
        <taxon>Tracheophyta</taxon>
        <taxon>Spermatophyta</taxon>
        <taxon>Magnoliopsida</taxon>
        <taxon>eudicotyledons</taxon>
        <taxon>Gunneridae</taxon>
        <taxon>Pentapetalae</taxon>
        <taxon>asterids</taxon>
        <taxon>lamiids</taxon>
        <taxon>Solanales</taxon>
        <taxon>Solanaceae</taxon>
        <taxon>Solanoideae</taxon>
        <taxon>Solaneae</taxon>
        <taxon>Solanum</taxon>
    </lineage>
</organism>
<feature type="compositionally biased region" description="Low complexity" evidence="1">
    <location>
        <begin position="36"/>
        <end position="49"/>
    </location>
</feature>
<name>A0ABQ7W709_SOLTU</name>
<sequence>MFCLPGNYILCYRFRQRPGCSYNRGDVSNDDRQDPLDPTLFSSSSSLLCPPSPARTREDVALLSSPSLFLHSPVALLRPLYTSSSSSSEAAALPLLSSAASPVKSSSDRRATKNQRLRTAAAGDNNQQQP</sequence>